<keyword evidence="6" id="KW-0418">Kinase</keyword>
<reference evidence="6" key="1">
    <citation type="submission" date="2019-09" db="EMBL/GenBank/DDBJ databases">
        <title>Bird 10,000 Genomes (B10K) Project - Family phase.</title>
        <authorList>
            <person name="Zhang G."/>
        </authorList>
    </citation>
    <scope>NUCLEOTIDE SEQUENCE</scope>
    <source>
        <strain evidence="6">B10K-DU-001-63</strain>
        <tissue evidence="6">Muscle</tissue>
    </source>
</reference>
<keyword evidence="6" id="KW-0808">Transferase</keyword>
<feature type="non-terminal residue" evidence="6">
    <location>
        <position position="131"/>
    </location>
</feature>
<dbReference type="InterPro" id="IPR000719">
    <property type="entry name" value="Prot_kinase_dom"/>
</dbReference>
<proteinExistence type="inferred from homology"/>
<dbReference type="GO" id="GO:0005524">
    <property type="term" value="F:ATP binding"/>
    <property type="evidence" value="ECO:0007669"/>
    <property type="project" value="UniProtKB-KW"/>
</dbReference>
<dbReference type="Gene3D" id="1.10.510.10">
    <property type="entry name" value="Transferase(Phosphotransferase) domain 1"/>
    <property type="match status" value="1"/>
</dbReference>
<feature type="non-terminal residue" evidence="6">
    <location>
        <position position="1"/>
    </location>
</feature>
<keyword evidence="4" id="KW-0067">ATP-binding</keyword>
<evidence type="ECO:0000313" key="6">
    <source>
        <dbReference type="EMBL" id="NXB82886.1"/>
    </source>
</evidence>
<organism evidence="6 7">
    <name type="scientific">Donacobius atricapilla</name>
    <dbReference type="NCBI Taxonomy" id="237420"/>
    <lineage>
        <taxon>Eukaryota</taxon>
        <taxon>Metazoa</taxon>
        <taxon>Chordata</taxon>
        <taxon>Craniata</taxon>
        <taxon>Vertebrata</taxon>
        <taxon>Euteleostomi</taxon>
        <taxon>Archelosauria</taxon>
        <taxon>Archosauria</taxon>
        <taxon>Dinosauria</taxon>
        <taxon>Saurischia</taxon>
        <taxon>Theropoda</taxon>
        <taxon>Coelurosauria</taxon>
        <taxon>Aves</taxon>
        <taxon>Neognathae</taxon>
        <taxon>Neoaves</taxon>
        <taxon>Telluraves</taxon>
        <taxon>Australaves</taxon>
        <taxon>Passeriformes</taxon>
        <taxon>Mimidae</taxon>
        <taxon>Donacobius</taxon>
    </lineage>
</organism>
<dbReference type="PROSITE" id="PS50011">
    <property type="entry name" value="PROTEIN_KINASE_DOM"/>
    <property type="match status" value="1"/>
</dbReference>
<evidence type="ECO:0000259" key="5">
    <source>
        <dbReference type="PROSITE" id="PS50011"/>
    </source>
</evidence>
<sequence length="131" mass="14578">SYVVGKELWLVMEYMDGGSLSDVINETHMSEGEIATVSQECLRGLDFLHSICVTHRDLKSRNIFLRTNSSVKLADFGLPHLLHCEQSRQTPVAGTPGWIAPELMQGQPYGPKVDVWSLGIVGIKMVKRKVP</sequence>
<dbReference type="PANTHER" id="PTHR45832">
    <property type="entry name" value="SERINE/THREONINE-PROTEIN KINASE SAMKA-RELATED-RELATED"/>
    <property type="match status" value="1"/>
</dbReference>
<dbReference type="GO" id="GO:0004674">
    <property type="term" value="F:protein serine/threonine kinase activity"/>
    <property type="evidence" value="ECO:0007669"/>
    <property type="project" value="UniProtKB-EC"/>
</dbReference>
<comment type="similarity">
    <text evidence="1">Belongs to the protein kinase superfamily. STE Ser/Thr protein kinase family. STE20 subfamily.</text>
</comment>
<dbReference type="InterPro" id="IPR011009">
    <property type="entry name" value="Kinase-like_dom_sf"/>
</dbReference>
<evidence type="ECO:0000256" key="1">
    <source>
        <dbReference type="ARBA" id="ARBA00008874"/>
    </source>
</evidence>
<dbReference type="PROSITE" id="PS00108">
    <property type="entry name" value="PROTEIN_KINASE_ST"/>
    <property type="match status" value="1"/>
</dbReference>
<dbReference type="InterPro" id="IPR051931">
    <property type="entry name" value="PAK3-like"/>
</dbReference>
<dbReference type="EMBL" id="WBMY01019156">
    <property type="protein sequence ID" value="NXB82886.1"/>
    <property type="molecule type" value="Genomic_DNA"/>
</dbReference>
<name>A0A851JW31_9PASS</name>
<keyword evidence="3" id="KW-0547">Nucleotide-binding</keyword>
<protein>
    <recommendedName>
        <fullName evidence="2">non-specific serine/threonine protein kinase</fullName>
        <ecNumber evidence="2">2.7.11.1</ecNumber>
    </recommendedName>
</protein>
<dbReference type="EC" id="2.7.11.1" evidence="2"/>
<evidence type="ECO:0000313" key="7">
    <source>
        <dbReference type="Proteomes" id="UP000660704"/>
    </source>
</evidence>
<dbReference type="Proteomes" id="UP000660704">
    <property type="component" value="Unassembled WGS sequence"/>
</dbReference>
<dbReference type="SUPFAM" id="SSF56112">
    <property type="entry name" value="Protein kinase-like (PK-like)"/>
    <property type="match status" value="1"/>
</dbReference>
<evidence type="ECO:0000256" key="2">
    <source>
        <dbReference type="ARBA" id="ARBA00012513"/>
    </source>
</evidence>
<evidence type="ECO:0000256" key="4">
    <source>
        <dbReference type="ARBA" id="ARBA00022840"/>
    </source>
</evidence>
<dbReference type="SMART" id="SM00220">
    <property type="entry name" value="S_TKc"/>
    <property type="match status" value="1"/>
</dbReference>
<dbReference type="AlphaFoldDB" id="A0A851JW31"/>
<dbReference type="InterPro" id="IPR008271">
    <property type="entry name" value="Ser/Thr_kinase_AS"/>
</dbReference>
<keyword evidence="7" id="KW-1185">Reference proteome</keyword>
<comment type="caution">
    <text evidence="6">The sequence shown here is derived from an EMBL/GenBank/DDBJ whole genome shotgun (WGS) entry which is preliminary data.</text>
</comment>
<dbReference type="PANTHER" id="PTHR45832:SF22">
    <property type="entry name" value="SERINE_THREONINE-PROTEIN KINASE SAMKA-RELATED"/>
    <property type="match status" value="1"/>
</dbReference>
<evidence type="ECO:0000256" key="3">
    <source>
        <dbReference type="ARBA" id="ARBA00022741"/>
    </source>
</evidence>
<accession>A0A851JW31</accession>
<dbReference type="Pfam" id="PF00069">
    <property type="entry name" value="Pkinase"/>
    <property type="match status" value="1"/>
</dbReference>
<feature type="domain" description="Protein kinase" evidence="5">
    <location>
        <begin position="1"/>
        <end position="131"/>
    </location>
</feature>
<gene>
    <name evidence="6" type="primary">Pak3_4</name>
    <name evidence="6" type="ORF">DONATR_R05124</name>
</gene>